<evidence type="ECO:0000313" key="3">
    <source>
        <dbReference type="Proteomes" id="UP001304769"/>
    </source>
</evidence>
<dbReference type="Gene3D" id="3.10.450.50">
    <property type="match status" value="1"/>
</dbReference>
<dbReference type="SUPFAM" id="SSF54427">
    <property type="entry name" value="NTF2-like"/>
    <property type="match status" value="1"/>
</dbReference>
<gene>
    <name evidence="2" type="ORF">SPF06_04580</name>
</gene>
<keyword evidence="3" id="KW-1185">Reference proteome</keyword>
<dbReference type="InterPro" id="IPR032710">
    <property type="entry name" value="NTF2-like_dom_sf"/>
</dbReference>
<name>A0ABU5T2V1_9MICC</name>
<evidence type="ECO:0000313" key="2">
    <source>
        <dbReference type="EMBL" id="MEA5453993.1"/>
    </source>
</evidence>
<dbReference type="InterPro" id="IPR037401">
    <property type="entry name" value="SnoaL-like"/>
</dbReference>
<evidence type="ECO:0000259" key="1">
    <source>
        <dbReference type="Pfam" id="PF12680"/>
    </source>
</evidence>
<proteinExistence type="predicted"/>
<dbReference type="Proteomes" id="UP001304769">
    <property type="component" value="Unassembled WGS sequence"/>
</dbReference>
<organism evidence="2 3">
    <name type="scientific">Sinomonas terricola</name>
    <dbReference type="NCBI Taxonomy" id="3110330"/>
    <lineage>
        <taxon>Bacteria</taxon>
        <taxon>Bacillati</taxon>
        <taxon>Actinomycetota</taxon>
        <taxon>Actinomycetes</taxon>
        <taxon>Micrococcales</taxon>
        <taxon>Micrococcaceae</taxon>
        <taxon>Sinomonas</taxon>
    </lineage>
</organism>
<comment type="caution">
    <text evidence="2">The sequence shown here is derived from an EMBL/GenBank/DDBJ whole genome shotgun (WGS) entry which is preliminary data.</text>
</comment>
<dbReference type="EMBL" id="JAYGGQ010000001">
    <property type="protein sequence ID" value="MEA5453993.1"/>
    <property type="molecule type" value="Genomic_DNA"/>
</dbReference>
<dbReference type="Pfam" id="PF12680">
    <property type="entry name" value="SnoaL_2"/>
    <property type="match status" value="1"/>
</dbReference>
<sequence>MSPEAIIETSTALRAYYAILLGGIERYGDGQELLPILADDFTFEGPIAGRVAGAARFAQGVKGFIEAVREITFVQAVATDDGAAVLYDAELPNATVRFAEFFEFEGGVIRAVRIQYSAADYIAAGGH</sequence>
<protein>
    <submittedName>
        <fullName evidence="2">Nuclear transport factor 2 family protein</fullName>
    </submittedName>
</protein>
<accession>A0ABU5T2V1</accession>
<dbReference type="RefSeq" id="WP_323277739.1">
    <property type="nucleotide sequence ID" value="NZ_JAYGGQ010000001.1"/>
</dbReference>
<reference evidence="2 3" key="1">
    <citation type="submission" date="2023-12" db="EMBL/GenBank/DDBJ databases">
        <title>Sinomonas terricola sp. nov, isolated from litchi orchard soil in Guangdong, PR China.</title>
        <authorList>
            <person name="Jiaxin W."/>
            <person name="Yang Z."/>
            <person name="Honghui Z."/>
        </authorList>
    </citation>
    <scope>NUCLEOTIDE SEQUENCE [LARGE SCALE GENOMIC DNA]</scope>
    <source>
        <strain evidence="2 3">JGH33</strain>
    </source>
</reference>
<feature type="domain" description="SnoaL-like" evidence="1">
    <location>
        <begin position="27"/>
        <end position="110"/>
    </location>
</feature>